<feature type="transmembrane region" description="Helical" evidence="11">
    <location>
        <begin position="150"/>
        <end position="167"/>
    </location>
</feature>
<dbReference type="eggNOG" id="COG0382">
    <property type="taxonomic scope" value="Bacteria"/>
</dbReference>
<feature type="transmembrane region" description="Helical" evidence="11">
    <location>
        <begin position="243"/>
        <end position="263"/>
    </location>
</feature>
<evidence type="ECO:0000256" key="10">
    <source>
        <dbReference type="ARBA" id="ARBA00023136"/>
    </source>
</evidence>
<comment type="function">
    <text evidence="11">Catalyzes the prenylation of para-hydroxybenzoate (PHB) with an all-trans polyprenyl group. Mediates the second step in the final reaction sequence of ubiquinone-8 (UQ-8) biosynthesis, which is the condensation of the polyisoprenoid side chain with PHB, generating the first membrane-bound Q intermediate 3-octaprenyl-4-hydroxybenzoate.</text>
</comment>
<dbReference type="PANTHER" id="PTHR11048:SF28">
    <property type="entry name" value="4-HYDROXYBENZOATE POLYPRENYLTRANSFERASE, MITOCHONDRIAL"/>
    <property type="match status" value="1"/>
</dbReference>
<comment type="subcellular location">
    <subcellularLocation>
        <location evidence="11">Cell inner membrane</location>
        <topology evidence="11">Multi-pass membrane protein</topology>
    </subcellularLocation>
    <subcellularLocation>
        <location evidence="2">Membrane</location>
        <topology evidence="2">Multi-pass membrane protein</topology>
    </subcellularLocation>
</comment>
<keyword evidence="11" id="KW-0460">Magnesium</keyword>
<keyword evidence="9 11" id="KW-1133">Transmembrane helix</keyword>
<dbReference type="RefSeq" id="WP_005672149.1">
    <property type="nucleotide sequence ID" value="NZ_CP146288.1"/>
</dbReference>
<dbReference type="EC" id="2.5.1.39" evidence="11 12"/>
<evidence type="ECO:0000256" key="2">
    <source>
        <dbReference type="ARBA" id="ARBA00004141"/>
    </source>
</evidence>
<evidence type="ECO:0000256" key="11">
    <source>
        <dbReference type="HAMAP-Rule" id="MF_01635"/>
    </source>
</evidence>
<proteinExistence type="inferred from homology"/>
<dbReference type="UniPathway" id="UPA00232"/>
<comment type="caution">
    <text evidence="13">The sequence shown here is derived from an EMBL/GenBank/DDBJ whole genome shotgun (WGS) entry which is preliminary data.</text>
</comment>
<evidence type="ECO:0000256" key="4">
    <source>
        <dbReference type="ARBA" id="ARBA00022475"/>
    </source>
</evidence>
<evidence type="ECO:0000256" key="6">
    <source>
        <dbReference type="ARBA" id="ARBA00022679"/>
    </source>
</evidence>
<dbReference type="Gene3D" id="1.10.357.140">
    <property type="entry name" value="UbiA prenyltransferase"/>
    <property type="match status" value="1"/>
</dbReference>
<keyword evidence="5 11" id="KW-0997">Cell inner membrane</keyword>
<feature type="transmembrane region" description="Helical" evidence="11">
    <location>
        <begin position="29"/>
        <end position="49"/>
    </location>
</feature>
<evidence type="ECO:0000313" key="14">
    <source>
        <dbReference type="Proteomes" id="UP000011021"/>
    </source>
</evidence>
<dbReference type="AlphaFoldDB" id="E7RTM6"/>
<comment type="pathway">
    <text evidence="11">Cofactor biosynthesis; ubiquinone biosynthesis.</text>
</comment>
<feature type="transmembrane region" description="Helical" evidence="11">
    <location>
        <begin position="217"/>
        <end position="237"/>
    </location>
</feature>
<keyword evidence="14" id="KW-1185">Reference proteome</keyword>
<comment type="cofactor">
    <cofactor evidence="1 11">
        <name>Mg(2+)</name>
        <dbReference type="ChEBI" id="CHEBI:18420"/>
    </cofactor>
</comment>
<dbReference type="InterPro" id="IPR006370">
    <property type="entry name" value="HB_polyprenyltransferase-like"/>
</dbReference>
<dbReference type="FunFam" id="1.20.120.1780:FF:000001">
    <property type="entry name" value="4-hydroxybenzoate octaprenyltransferase"/>
    <property type="match status" value="1"/>
</dbReference>
<dbReference type="PROSITE" id="PS00943">
    <property type="entry name" value="UBIA"/>
    <property type="match status" value="1"/>
</dbReference>
<dbReference type="Pfam" id="PF01040">
    <property type="entry name" value="UbiA"/>
    <property type="match status" value="1"/>
</dbReference>
<evidence type="ECO:0000256" key="12">
    <source>
        <dbReference type="NCBIfam" id="TIGR01474"/>
    </source>
</evidence>
<sequence length="296" mass="32790">MIDTPASGGHPWLHRLGLYVRLVRLHKPIGILLLVWPTLWALFVASHGWPPAYPLFAFCLGTVLMRSAGCAINDFADRDFDGEVARTVDRPLARKAIAPWEAVAVFVVLSLLALPLVFPFGPLVWGLAVVAAVLAGSYPFFKRFFAIPQAYLGIAFGFGIPMGFAALTDTVPLSAWIMLLANIFWTVAYDTEYAMVDRDDDLKIGIRTSAITFGRHDVLAVMSCYAISLLLLVWAFAREGLSSWYWVGIVLAAGVAIYHYFLIRHRTREGCFAAFNHNNWFGAAVFLGVLLGVFFK</sequence>
<feature type="transmembrane region" description="Helical" evidence="11">
    <location>
        <begin position="97"/>
        <end position="117"/>
    </location>
</feature>
<keyword evidence="6 11" id="KW-0808">Transferase</keyword>
<keyword evidence="4 11" id="KW-1003">Cell membrane</keyword>
<evidence type="ECO:0000256" key="7">
    <source>
        <dbReference type="ARBA" id="ARBA00022688"/>
    </source>
</evidence>
<dbReference type="InterPro" id="IPR030470">
    <property type="entry name" value="UbiA_prenylTrfase_CS"/>
</dbReference>
<comment type="similarity">
    <text evidence="3 11">Belongs to the UbiA prenyltransferase family.</text>
</comment>
<dbReference type="InterPro" id="IPR000537">
    <property type="entry name" value="UbiA_prenyltransferase"/>
</dbReference>
<evidence type="ECO:0000256" key="1">
    <source>
        <dbReference type="ARBA" id="ARBA00001946"/>
    </source>
</evidence>
<evidence type="ECO:0000313" key="13">
    <source>
        <dbReference type="EMBL" id="EFV96112.1"/>
    </source>
</evidence>
<dbReference type="Proteomes" id="UP000011021">
    <property type="component" value="Unassembled WGS sequence"/>
</dbReference>
<dbReference type="Gene3D" id="1.20.120.1780">
    <property type="entry name" value="UbiA prenyltransferase"/>
    <property type="match status" value="1"/>
</dbReference>
<evidence type="ECO:0000256" key="8">
    <source>
        <dbReference type="ARBA" id="ARBA00022692"/>
    </source>
</evidence>
<dbReference type="NCBIfam" id="TIGR01474">
    <property type="entry name" value="ubiA_proteo"/>
    <property type="match status" value="1"/>
</dbReference>
<dbReference type="CDD" id="cd13959">
    <property type="entry name" value="PT_UbiA_COQ2"/>
    <property type="match status" value="1"/>
</dbReference>
<feature type="transmembrane region" description="Helical" evidence="11">
    <location>
        <begin position="55"/>
        <end position="76"/>
    </location>
</feature>
<dbReference type="HAMAP" id="MF_01635">
    <property type="entry name" value="UbiA"/>
    <property type="match status" value="1"/>
</dbReference>
<name>E7RTM6_9BURK</name>
<feature type="transmembrane region" description="Helical" evidence="11">
    <location>
        <begin position="275"/>
        <end position="295"/>
    </location>
</feature>
<keyword evidence="8 11" id="KW-0812">Transmembrane</keyword>
<dbReference type="EMBL" id="AEQP01000001">
    <property type="protein sequence ID" value="EFV96112.1"/>
    <property type="molecule type" value="Genomic_DNA"/>
</dbReference>
<dbReference type="GO" id="GO:0005886">
    <property type="term" value="C:plasma membrane"/>
    <property type="evidence" value="ECO:0007669"/>
    <property type="project" value="UniProtKB-SubCell"/>
</dbReference>
<reference evidence="13 14" key="1">
    <citation type="submission" date="2010-12" db="EMBL/GenBank/DDBJ databases">
        <authorList>
            <person name="Muzny D."/>
            <person name="Qin X."/>
            <person name="Deng J."/>
            <person name="Jiang H."/>
            <person name="Liu Y."/>
            <person name="Qu J."/>
            <person name="Song X.-Z."/>
            <person name="Zhang L."/>
            <person name="Thornton R."/>
            <person name="Coyle M."/>
            <person name="Francisco L."/>
            <person name="Jackson L."/>
            <person name="Javaid M."/>
            <person name="Korchina V."/>
            <person name="Kovar C."/>
            <person name="Mata R."/>
            <person name="Mathew T."/>
            <person name="Ngo R."/>
            <person name="Nguyen L."/>
            <person name="Nguyen N."/>
            <person name="Okwuonu G."/>
            <person name="Ongeri F."/>
            <person name="Pham C."/>
            <person name="Simmons D."/>
            <person name="Wilczek-Boney K."/>
            <person name="Hale W."/>
            <person name="Jakkamsetti A."/>
            <person name="Pham P."/>
            <person name="Ruth R."/>
            <person name="San Lucas F."/>
            <person name="Warren J."/>
            <person name="Zhang J."/>
            <person name="Zhao Z."/>
            <person name="Zhou C."/>
            <person name="Zhu D."/>
            <person name="Lee S."/>
            <person name="Bess C."/>
            <person name="Blankenburg K."/>
            <person name="Forbes L."/>
            <person name="Fu Q."/>
            <person name="Gubbala S."/>
            <person name="Hirani K."/>
            <person name="Jayaseelan J.C."/>
            <person name="Lara F."/>
            <person name="Munidasa M."/>
            <person name="Palculict T."/>
            <person name="Patil S."/>
            <person name="Pu L.-L."/>
            <person name="Saada N."/>
            <person name="Tang L."/>
            <person name="Weissenberger G."/>
            <person name="Zhu Y."/>
            <person name="Hemphill L."/>
            <person name="Shang Y."/>
            <person name="Youmans B."/>
            <person name="Ayvaz T."/>
            <person name="Ross M."/>
            <person name="Santibanez J."/>
            <person name="Aqrawi P."/>
            <person name="Gross S."/>
            <person name="Joshi V."/>
            <person name="Fowler G."/>
            <person name="Nazareth L."/>
            <person name="Reid J."/>
            <person name="Worley K."/>
            <person name="Petrosino J."/>
            <person name="Highlander S."/>
            <person name="Gibbs R."/>
        </authorList>
    </citation>
    <scope>NUCLEOTIDE SEQUENCE [LARGE SCALE GENOMIC DNA]</scope>
    <source>
        <strain evidence="13 14">ATCC 51599</strain>
    </source>
</reference>
<feature type="transmembrane region" description="Helical" evidence="11">
    <location>
        <begin position="173"/>
        <end position="196"/>
    </location>
</feature>
<dbReference type="FunFam" id="1.10.357.140:FF:000008">
    <property type="entry name" value="4-hydroxybenzoate octaprenyltransferase"/>
    <property type="match status" value="1"/>
</dbReference>
<keyword evidence="7 11" id="KW-0831">Ubiquinone biosynthesis</keyword>
<protein>
    <recommendedName>
        <fullName evidence="11 12">4-hydroxybenzoate octaprenyltransferase</fullName>
        <ecNumber evidence="11 12">2.5.1.39</ecNumber>
    </recommendedName>
    <alternativeName>
        <fullName evidence="11">4-HB polyprenyltransferase</fullName>
    </alternativeName>
</protein>
<evidence type="ECO:0000256" key="5">
    <source>
        <dbReference type="ARBA" id="ARBA00022519"/>
    </source>
</evidence>
<organism evidence="13 14">
    <name type="scientific">Lautropia mirabilis ATCC 51599</name>
    <dbReference type="NCBI Taxonomy" id="887898"/>
    <lineage>
        <taxon>Bacteria</taxon>
        <taxon>Pseudomonadati</taxon>
        <taxon>Pseudomonadota</taxon>
        <taxon>Betaproteobacteria</taxon>
        <taxon>Burkholderiales</taxon>
        <taxon>Burkholderiaceae</taxon>
        <taxon>Lautropia</taxon>
    </lineage>
</organism>
<gene>
    <name evidence="11 13" type="primary">ubiA</name>
    <name evidence="13" type="ORF">HMPREF0551_0295</name>
</gene>
<dbReference type="PANTHER" id="PTHR11048">
    <property type="entry name" value="PRENYLTRANSFERASES"/>
    <property type="match status" value="1"/>
</dbReference>
<accession>E7RTM6</accession>
<dbReference type="GO" id="GO:0006744">
    <property type="term" value="P:ubiquinone biosynthetic process"/>
    <property type="evidence" value="ECO:0007669"/>
    <property type="project" value="UniProtKB-UniRule"/>
</dbReference>
<dbReference type="HOGENOM" id="CLU_034879_1_0_4"/>
<dbReference type="GO" id="GO:0008412">
    <property type="term" value="F:4-hydroxybenzoate polyprenyltransferase activity"/>
    <property type="evidence" value="ECO:0007669"/>
    <property type="project" value="UniProtKB-UniRule"/>
</dbReference>
<dbReference type="InterPro" id="IPR039653">
    <property type="entry name" value="Prenyltransferase"/>
</dbReference>
<dbReference type="InterPro" id="IPR044878">
    <property type="entry name" value="UbiA_sf"/>
</dbReference>
<evidence type="ECO:0000256" key="9">
    <source>
        <dbReference type="ARBA" id="ARBA00022989"/>
    </source>
</evidence>
<keyword evidence="10 11" id="KW-0472">Membrane</keyword>
<dbReference type="STRING" id="887898.HMPREF0551_0295"/>
<evidence type="ECO:0000256" key="3">
    <source>
        <dbReference type="ARBA" id="ARBA00005985"/>
    </source>
</evidence>
<comment type="catalytic activity">
    <reaction evidence="11">
        <text>all-trans-octaprenyl diphosphate + 4-hydroxybenzoate = 4-hydroxy-3-(all-trans-octaprenyl)benzoate + diphosphate</text>
        <dbReference type="Rhea" id="RHEA:27782"/>
        <dbReference type="ChEBI" id="CHEBI:1617"/>
        <dbReference type="ChEBI" id="CHEBI:17879"/>
        <dbReference type="ChEBI" id="CHEBI:33019"/>
        <dbReference type="ChEBI" id="CHEBI:57711"/>
        <dbReference type="EC" id="2.5.1.39"/>
    </reaction>
</comment>